<feature type="transmembrane region" description="Helical" evidence="2">
    <location>
        <begin position="12"/>
        <end position="35"/>
    </location>
</feature>
<reference evidence="3 4" key="1">
    <citation type="submission" date="2019-07" db="EMBL/GenBank/DDBJ databases">
        <title>Genomic Encyclopedia of Archaeal and Bacterial Type Strains, Phase II (KMG-II): from individual species to whole genera.</title>
        <authorList>
            <person name="Goeker M."/>
        </authorList>
    </citation>
    <scope>NUCLEOTIDE SEQUENCE [LARGE SCALE GENOMIC DNA]</scope>
    <source>
        <strain evidence="3 4">DSM 17527</strain>
    </source>
</reference>
<dbReference type="Pfam" id="PF16118">
    <property type="entry name" value="DUF4834"/>
    <property type="match status" value="1"/>
</dbReference>
<accession>A0A5S5C678</accession>
<name>A0A5S5C678_9FLAO</name>
<keyword evidence="4" id="KW-1185">Reference proteome</keyword>
<dbReference type="InterPro" id="IPR032272">
    <property type="entry name" value="DUF4834"/>
</dbReference>
<comment type="caution">
    <text evidence="3">The sequence shown here is derived from an EMBL/GenBank/DDBJ whole genome shotgun (WGS) entry which is preliminary data.</text>
</comment>
<organism evidence="3 4">
    <name type="scientific">Aquimarina intermedia</name>
    <dbReference type="NCBI Taxonomy" id="350814"/>
    <lineage>
        <taxon>Bacteria</taxon>
        <taxon>Pseudomonadati</taxon>
        <taxon>Bacteroidota</taxon>
        <taxon>Flavobacteriia</taxon>
        <taxon>Flavobacteriales</taxon>
        <taxon>Flavobacteriaceae</taxon>
        <taxon>Aquimarina</taxon>
    </lineage>
</organism>
<dbReference type="EMBL" id="VNHU01000003">
    <property type="protein sequence ID" value="TYP74941.1"/>
    <property type="molecule type" value="Genomic_DNA"/>
</dbReference>
<keyword evidence="2" id="KW-1133">Transmembrane helix</keyword>
<sequence>MQEASLSGVLKVILIILLIYYGIKILTRLFGPLLLKYITKKAGQKFQQQFQNFQNQDTSQKSPEGEVTIEKKSKSKSSNKDVGEYIDYEEID</sequence>
<evidence type="ECO:0000313" key="4">
    <source>
        <dbReference type="Proteomes" id="UP000324376"/>
    </source>
</evidence>
<evidence type="ECO:0000313" key="3">
    <source>
        <dbReference type="EMBL" id="TYP74941.1"/>
    </source>
</evidence>
<feature type="compositionally biased region" description="Basic and acidic residues" evidence="1">
    <location>
        <begin position="68"/>
        <end position="83"/>
    </location>
</feature>
<keyword evidence="2" id="KW-0472">Membrane</keyword>
<proteinExistence type="predicted"/>
<dbReference type="AlphaFoldDB" id="A0A5S5C678"/>
<evidence type="ECO:0000256" key="2">
    <source>
        <dbReference type="SAM" id="Phobius"/>
    </source>
</evidence>
<dbReference type="Proteomes" id="UP000324376">
    <property type="component" value="Unassembled WGS sequence"/>
</dbReference>
<evidence type="ECO:0000256" key="1">
    <source>
        <dbReference type="SAM" id="MobiDB-lite"/>
    </source>
</evidence>
<feature type="region of interest" description="Disordered" evidence="1">
    <location>
        <begin position="53"/>
        <end position="92"/>
    </location>
</feature>
<keyword evidence="2" id="KW-0812">Transmembrane</keyword>
<protein>
    <submittedName>
        <fullName evidence="3">Uncharacterized protein DUF4834</fullName>
    </submittedName>
</protein>
<gene>
    <name evidence="3" type="ORF">BD809_1033</name>
</gene>